<keyword evidence="2" id="KW-1185">Reference proteome</keyword>
<reference evidence="1 2" key="1">
    <citation type="submission" date="2016-10" db="EMBL/GenBank/DDBJ databases">
        <authorList>
            <person name="Varghese N."/>
            <person name="Submissions S."/>
        </authorList>
    </citation>
    <scope>NUCLEOTIDE SEQUENCE [LARGE SCALE GENOMIC DNA]</scope>
    <source>
        <strain evidence="1 2">LMG 21607</strain>
    </source>
</reference>
<name>A0ABY0VZ93_9PSED</name>
<organism evidence="1 2">
    <name type="scientific">Pseudomonas mandelii</name>
    <dbReference type="NCBI Taxonomy" id="75612"/>
    <lineage>
        <taxon>Bacteria</taxon>
        <taxon>Pseudomonadati</taxon>
        <taxon>Pseudomonadota</taxon>
        <taxon>Gammaproteobacteria</taxon>
        <taxon>Pseudomonadales</taxon>
        <taxon>Pseudomonadaceae</taxon>
        <taxon>Pseudomonas</taxon>
    </lineage>
</organism>
<gene>
    <name evidence="1" type="ORF">SAMN04489801_5538</name>
</gene>
<accession>A0ABY0VZ93</accession>
<evidence type="ECO:0000313" key="1">
    <source>
        <dbReference type="EMBL" id="SDU65002.1"/>
    </source>
</evidence>
<evidence type="ECO:0000313" key="2">
    <source>
        <dbReference type="Proteomes" id="UP000182476"/>
    </source>
</evidence>
<proteinExistence type="predicted"/>
<protein>
    <submittedName>
        <fullName evidence="1">Uncharacterized protein</fullName>
    </submittedName>
</protein>
<dbReference type="EMBL" id="LT629796">
    <property type="protein sequence ID" value="SDU65002.1"/>
    <property type="molecule type" value="Genomic_DNA"/>
</dbReference>
<sequence>MIVSDIYPVGARLAREDTSTATQDSDVKKGRPSTVAPFFALLSRPE</sequence>
<dbReference type="Proteomes" id="UP000182476">
    <property type="component" value="Chromosome I"/>
</dbReference>